<comment type="caution">
    <text evidence="1">The sequence shown here is derived from an EMBL/GenBank/DDBJ whole genome shotgun (WGS) entry which is preliminary data.</text>
</comment>
<reference evidence="1" key="1">
    <citation type="journal article" date="2014" name="Front. Microbiol.">
        <title>High frequency of phylogenetically diverse reductive dehalogenase-homologous genes in deep subseafloor sedimentary metagenomes.</title>
        <authorList>
            <person name="Kawai M."/>
            <person name="Futagami T."/>
            <person name="Toyoda A."/>
            <person name="Takaki Y."/>
            <person name="Nishi S."/>
            <person name="Hori S."/>
            <person name="Arai W."/>
            <person name="Tsubouchi T."/>
            <person name="Morono Y."/>
            <person name="Uchiyama I."/>
            <person name="Ito T."/>
            <person name="Fujiyama A."/>
            <person name="Inagaki F."/>
            <person name="Takami H."/>
        </authorList>
    </citation>
    <scope>NUCLEOTIDE SEQUENCE</scope>
    <source>
        <strain evidence="1">Expedition CK06-06</strain>
    </source>
</reference>
<dbReference type="Pfam" id="PF13620">
    <property type="entry name" value="CarboxypepD_reg"/>
    <property type="match status" value="1"/>
</dbReference>
<organism evidence="1">
    <name type="scientific">marine sediment metagenome</name>
    <dbReference type="NCBI Taxonomy" id="412755"/>
    <lineage>
        <taxon>unclassified sequences</taxon>
        <taxon>metagenomes</taxon>
        <taxon>ecological metagenomes</taxon>
    </lineage>
</organism>
<dbReference type="AlphaFoldDB" id="X1KNR2"/>
<proteinExistence type="predicted"/>
<evidence type="ECO:0000313" key="1">
    <source>
        <dbReference type="EMBL" id="GAI08323.1"/>
    </source>
</evidence>
<feature type="non-terminal residue" evidence="1">
    <location>
        <position position="149"/>
    </location>
</feature>
<protein>
    <recommendedName>
        <fullName evidence="2">PEGA domain-containing protein</fullName>
    </recommendedName>
</protein>
<dbReference type="EMBL" id="BARV01011466">
    <property type="protein sequence ID" value="GAI08323.1"/>
    <property type="molecule type" value="Genomic_DNA"/>
</dbReference>
<evidence type="ECO:0008006" key="2">
    <source>
        <dbReference type="Google" id="ProtNLM"/>
    </source>
</evidence>
<name>X1KNR2_9ZZZZ</name>
<dbReference type="InterPro" id="IPR008969">
    <property type="entry name" value="CarboxyPept-like_regulatory"/>
</dbReference>
<accession>X1KNR2</accession>
<sequence>MDVTLNVLDNRDDTPVDGATVTIGDSTKITGADGRVKFHSISPTEFLVNISKEGFEEYTSGDFTIRTDTSLTIRLDQLLADVKFIVRLDSANLYGATVTITGESKTTSSAGLANFYDLETFIAYPYSIEYMSEILAEDTIVLKADSTVW</sequence>
<gene>
    <name evidence="1" type="ORF">S06H3_21737</name>
</gene>
<dbReference type="Gene3D" id="2.60.40.1120">
    <property type="entry name" value="Carboxypeptidase-like, regulatory domain"/>
    <property type="match status" value="1"/>
</dbReference>
<dbReference type="SUPFAM" id="SSF49464">
    <property type="entry name" value="Carboxypeptidase regulatory domain-like"/>
    <property type="match status" value="1"/>
</dbReference>